<sequence length="90" mass="10475">MEHEYFKNALDLFLFGLGVLIIAIILNTPFKKKKVKQNLSFGLEQKDKLEYINDGLRIINTTRLKSIYLFATVFIIASIIYLILGIIEYF</sequence>
<keyword evidence="1" id="KW-1133">Transmembrane helix</keyword>
<evidence type="ECO:0000256" key="1">
    <source>
        <dbReference type="SAM" id="Phobius"/>
    </source>
</evidence>
<keyword evidence="1" id="KW-0472">Membrane</keyword>
<feature type="transmembrane region" description="Helical" evidence="1">
    <location>
        <begin position="12"/>
        <end position="30"/>
    </location>
</feature>
<evidence type="ECO:0000313" key="2">
    <source>
        <dbReference type="EMBL" id="TGN29288.1"/>
    </source>
</evidence>
<proteinExistence type="predicted"/>
<accession>A0A4Z1BGG9</accession>
<gene>
    <name evidence="2" type="ORF">E4J94_04880</name>
</gene>
<comment type="caution">
    <text evidence="2">The sequence shown here is derived from an EMBL/GenBank/DDBJ whole genome shotgun (WGS) entry which is preliminary data.</text>
</comment>
<name>A0A4Z1BGG9_9FLAO</name>
<dbReference type="AlphaFoldDB" id="A0A4Z1BGG9"/>
<keyword evidence="3" id="KW-1185">Reference proteome</keyword>
<dbReference type="EMBL" id="SRPE01000003">
    <property type="protein sequence ID" value="TGN29288.1"/>
    <property type="molecule type" value="Genomic_DNA"/>
</dbReference>
<organism evidence="2 3">
    <name type="scientific">Empedobacter tilapiae</name>
    <dbReference type="NCBI Taxonomy" id="2491114"/>
    <lineage>
        <taxon>Bacteria</taxon>
        <taxon>Pseudomonadati</taxon>
        <taxon>Bacteroidota</taxon>
        <taxon>Flavobacteriia</taxon>
        <taxon>Flavobacteriales</taxon>
        <taxon>Weeksellaceae</taxon>
        <taxon>Empedobacter</taxon>
    </lineage>
</organism>
<keyword evidence="1" id="KW-0812">Transmembrane</keyword>
<dbReference type="OrthoDB" id="9939936at2"/>
<reference evidence="2 3" key="1">
    <citation type="submission" date="2019-03" db="EMBL/GenBank/DDBJ databases">
        <title>Empedobacter tilapiae sp. nov., isolated from an intestine of Nile tilapia Oreochromis niloticus.</title>
        <authorList>
            <person name="Kim Y.-O."/>
            <person name="Yoon J.-H."/>
        </authorList>
    </citation>
    <scope>NUCLEOTIDE SEQUENCE [LARGE SCALE GENOMIC DNA]</scope>
    <source>
        <strain evidence="2 3">MRS2</strain>
    </source>
</reference>
<dbReference type="Proteomes" id="UP000297998">
    <property type="component" value="Unassembled WGS sequence"/>
</dbReference>
<protein>
    <submittedName>
        <fullName evidence="2">Uncharacterized protein</fullName>
    </submittedName>
</protein>
<evidence type="ECO:0000313" key="3">
    <source>
        <dbReference type="Proteomes" id="UP000297998"/>
    </source>
</evidence>
<feature type="transmembrane region" description="Helical" evidence="1">
    <location>
        <begin position="67"/>
        <end position="87"/>
    </location>
</feature>
<dbReference type="RefSeq" id="WP_135834741.1">
    <property type="nucleotide sequence ID" value="NZ_SRPE01000003.1"/>
</dbReference>